<dbReference type="HGNC" id="HGNC:2535">
    <property type="gene designation" value="CTSH"/>
</dbReference>
<feature type="region of interest" description="Disordered" evidence="1">
    <location>
        <begin position="318"/>
        <end position="341"/>
    </location>
</feature>
<feature type="domain" description="Cathepsin propeptide inhibitor" evidence="3">
    <location>
        <begin position="35"/>
        <end position="90"/>
    </location>
</feature>
<evidence type="ECO:0000259" key="3">
    <source>
        <dbReference type="SMART" id="SM00848"/>
    </source>
</evidence>
<dbReference type="SMR" id="A0A7I2V532"/>
<evidence type="ECO:0000256" key="1">
    <source>
        <dbReference type="SAM" id="MobiDB-lite"/>
    </source>
</evidence>
<reference evidence="4 5" key="3">
    <citation type="journal article" date="2006" name="Nature">
        <title>Analysis of the DNA sequence and duplication history of human chromosome 15.</title>
        <authorList>
            <person name="Zody M.C."/>
            <person name="Garber M."/>
            <person name="Sharpe T."/>
            <person name="Young S.K."/>
            <person name="Rowen L."/>
            <person name="O'Neill K."/>
            <person name="Whittaker C.A."/>
            <person name="Kamal M."/>
            <person name="Chang J.L."/>
            <person name="Cuomo C.A."/>
            <person name="Dewar K."/>
            <person name="FitzGerald M.G."/>
            <person name="Kodira C.D."/>
            <person name="Madan A."/>
            <person name="Qin S."/>
            <person name="Yang X."/>
            <person name="Abbasi N."/>
            <person name="Abouelleil A."/>
            <person name="Arachchi H.M."/>
            <person name="Baradarani L."/>
            <person name="Birditt B."/>
            <person name="Bloom S."/>
            <person name="Bloom T."/>
            <person name="Borowsky M.L."/>
            <person name="Burke J."/>
            <person name="Butler J."/>
            <person name="Cook A."/>
            <person name="DeArellano K."/>
            <person name="DeCaprio D."/>
            <person name="Dorris L.III."/>
            <person name="Dors M."/>
            <person name="Eichler E.E."/>
            <person name="Engels R."/>
            <person name="Fahey J."/>
            <person name="Fleetwood P."/>
            <person name="Friedman C."/>
            <person name="Gearin G."/>
            <person name="Hall J.L."/>
            <person name="Hensley G."/>
            <person name="Johnson E."/>
            <person name="Jones C."/>
            <person name="Kamat A."/>
            <person name="Kaur A."/>
            <person name="Locke D.P."/>
            <person name="Madan A."/>
            <person name="Munson G."/>
            <person name="Jaffe D.B."/>
            <person name="Lui A."/>
            <person name="Macdonald P."/>
            <person name="Mauceli E."/>
            <person name="Naylor J.W."/>
            <person name="Nesbitt R."/>
            <person name="Nicol R."/>
            <person name="O'Leary S.B."/>
            <person name="Ratcliffe A."/>
            <person name="Rounsley S."/>
            <person name="She X."/>
            <person name="Sneddon K.M."/>
            <person name="Stewart S."/>
            <person name="Sougnez C."/>
            <person name="Stone S.M."/>
            <person name="Topham K."/>
            <person name="Vincent D."/>
            <person name="Wang S."/>
            <person name="Zimmer A.R."/>
            <person name="Birren B.W."/>
            <person name="Hood L."/>
            <person name="Lander E.S."/>
            <person name="Nusbaum C."/>
        </authorList>
    </citation>
    <scope>NUCLEOTIDE SEQUENCE [LARGE SCALE GENOMIC DNA]</scope>
</reference>
<dbReference type="Bgee" id="ENSG00000103811">
    <property type="expression patterns" value="Expressed in cranial nerve II and 201 other cell types or tissues"/>
</dbReference>
<dbReference type="Proteomes" id="UP000005640">
    <property type="component" value="Chromosome 15"/>
</dbReference>
<accession>A0A7I2V532</accession>
<evidence type="ECO:0000256" key="2">
    <source>
        <dbReference type="SAM" id="SignalP"/>
    </source>
</evidence>
<feature type="compositionally biased region" description="Basic residues" evidence="1">
    <location>
        <begin position="154"/>
        <end position="170"/>
    </location>
</feature>
<gene>
    <name evidence="4" type="primary">CTSH</name>
</gene>
<evidence type="ECO:0000313" key="5">
    <source>
        <dbReference type="Proteomes" id="UP000005640"/>
    </source>
</evidence>
<dbReference type="OrthoDB" id="10253408at2759"/>
<name>A0A7I2V532_HUMAN</name>
<reference evidence="4" key="4">
    <citation type="submission" date="2025-05" db="UniProtKB">
        <authorList>
            <consortium name="Ensembl"/>
        </authorList>
    </citation>
    <scope>IDENTIFICATION</scope>
</reference>
<evidence type="ECO:0000313" key="4">
    <source>
        <dbReference type="Ensembl" id="ENSP00000504319.1"/>
    </source>
</evidence>
<evidence type="ECO:0007829" key="6">
    <source>
        <dbReference type="PeptideAtlas" id="A0A7I2V532"/>
    </source>
</evidence>
<dbReference type="SUPFAM" id="SSF54001">
    <property type="entry name" value="Cysteine proteinases"/>
    <property type="match status" value="1"/>
</dbReference>
<dbReference type="EMBL" id="AC011944">
    <property type="status" value="NOT_ANNOTATED_CDS"/>
    <property type="molecule type" value="Genomic_DNA"/>
</dbReference>
<dbReference type="GeneTree" id="ENSGT00940000160227"/>
<dbReference type="SMART" id="SM00848">
    <property type="entry name" value="Inhibitor_I29"/>
    <property type="match status" value="1"/>
</dbReference>
<dbReference type="Pfam" id="PF08246">
    <property type="entry name" value="Inhibitor_I29"/>
    <property type="match status" value="1"/>
</dbReference>
<protein>
    <submittedName>
        <fullName evidence="4">Cathepsin H</fullName>
    </submittedName>
</protein>
<dbReference type="OpenTargets" id="ENSG00000103811"/>
<dbReference type="Ensembl" id="ENST00000676639.1">
    <property type="protein sequence ID" value="ENSP00000504319.1"/>
    <property type="gene ID" value="ENSG00000103811.18"/>
</dbReference>
<dbReference type="InterPro" id="IPR013201">
    <property type="entry name" value="Prot_inhib_I29"/>
</dbReference>
<keyword evidence="5" id="KW-1185">Reference proteome</keyword>
<evidence type="ECO:0007829" key="7">
    <source>
        <dbReference type="ProteomicsDB" id="A0A7I2V532"/>
    </source>
</evidence>
<feature type="region of interest" description="Disordered" evidence="1">
    <location>
        <begin position="149"/>
        <end position="181"/>
    </location>
</feature>
<sequence>MWATLPLLCAGAWLLGVPVCGAAELCVNSLEKFHFKSWMSKHRKTYSTEEYHHRLQTFASNWRKINAHNNGNHTFKMALNQFSDMSFAEIKHKYLWSEPQNCSATKSNYLRGTGPYPPSVDWRKKGNFVSPVKNQVCLAISILSLQNGHTPRQYTRKNNSKGPQNHHKHIPASVSSRHLSSPLPLRGQGGQHFSRLLWRMQKFLFIGLKFTPFLPHAPDFPIGPRSLLQSHPKRYVPCAHLDTRTPCISSSRLHLLRATRVQPLPWLAASLWLVHVSCISKLLMAGAGLRGPCCGAQRAWQGERPCLPPWGSSLGASQHRPCPRESGPCPRCSPGLLRPLP</sequence>
<dbReference type="InterPro" id="IPR038765">
    <property type="entry name" value="Papain-like_cys_pep_sf"/>
</dbReference>
<feature type="chain" id="PRO_5044657761" evidence="2">
    <location>
        <begin position="23"/>
        <end position="341"/>
    </location>
</feature>
<keyword evidence="6 7" id="KW-1267">Proteomics identification</keyword>
<dbReference type="AlphaFoldDB" id="A0A7I2V532"/>
<keyword evidence="2" id="KW-0732">Signal</keyword>
<organism evidence="4 5">
    <name type="scientific">Homo sapiens</name>
    <name type="common">Human</name>
    <dbReference type="NCBI Taxonomy" id="9606"/>
    <lineage>
        <taxon>Eukaryota</taxon>
        <taxon>Metazoa</taxon>
        <taxon>Chordata</taxon>
        <taxon>Craniata</taxon>
        <taxon>Vertebrata</taxon>
        <taxon>Euteleostomi</taxon>
        <taxon>Mammalia</taxon>
        <taxon>Eutheria</taxon>
        <taxon>Euarchontoglires</taxon>
        <taxon>Primates</taxon>
        <taxon>Haplorrhini</taxon>
        <taxon>Catarrhini</taxon>
        <taxon>Hominidae</taxon>
        <taxon>Homo</taxon>
    </lineage>
</organism>
<feature type="signal peptide" evidence="2">
    <location>
        <begin position="1"/>
        <end position="22"/>
    </location>
</feature>
<dbReference type="Ensembl" id="ENST00000676510.1">
    <property type="protein sequence ID" value="ENSP00000504686.1"/>
    <property type="gene ID" value="ENSG00000103811.18"/>
</dbReference>
<dbReference type="Gene3D" id="3.90.70.10">
    <property type="entry name" value="Cysteine proteinases"/>
    <property type="match status" value="1"/>
</dbReference>
<reference evidence="4" key="1">
    <citation type="journal article" date="2001" name="Nature">
        <title>Initial sequencing and analysis of the human genome.</title>
        <authorList>
            <consortium name="International Human Genome Sequencing Consortium"/>
            <person name="Lander E.S."/>
            <person name="Linton L.M."/>
            <person name="Birren B."/>
            <person name="Nusbaum C."/>
            <person name="Zody M.C."/>
            <person name="Baldwin J."/>
            <person name="Devon K."/>
            <person name="Dewar K."/>
            <person name="Doyle M."/>
            <person name="FitzHugh W."/>
            <person name="Funke R."/>
            <person name="Gage D."/>
            <person name="Harris K."/>
            <person name="Heaford A."/>
            <person name="Howland J."/>
            <person name="Kann L."/>
            <person name="Lehoczky J."/>
            <person name="LeVine R."/>
            <person name="McEwan P."/>
            <person name="McKernan K."/>
            <person name="Meldrim J."/>
            <person name="Mesirov J.P."/>
            <person name="Miranda C."/>
            <person name="Morris W."/>
            <person name="Naylor J."/>
            <person name="Raymond C."/>
            <person name="Rosetti M."/>
            <person name="Santos R."/>
            <person name="Sheridan A."/>
            <person name="Sougnez C."/>
            <person name="Stange-Thomann N."/>
            <person name="Stojanovic N."/>
            <person name="Subramanian A."/>
            <person name="Wyman D."/>
            <person name="Rogers J."/>
            <person name="Sulston J."/>
            <person name="Ainscough R."/>
            <person name="Beck S."/>
            <person name="Bentley D."/>
            <person name="Burton J."/>
            <person name="Clee C."/>
            <person name="Carter N."/>
            <person name="Coulson A."/>
            <person name="Deadman R."/>
            <person name="Deloukas P."/>
            <person name="Dunham A."/>
            <person name="Dunham I."/>
            <person name="Durbin R."/>
            <person name="French L."/>
            <person name="Grafham D."/>
            <person name="Gregory S."/>
            <person name="Hubbard T."/>
            <person name="Humphray S."/>
            <person name="Hunt A."/>
            <person name="Jones M."/>
            <person name="Lloyd C."/>
            <person name="McMurray A."/>
            <person name="Matthews L."/>
            <person name="Mercer S."/>
            <person name="Milne S."/>
            <person name="Mullikin J.C."/>
            <person name="Mungall A."/>
            <person name="Plumb R."/>
            <person name="Ross M."/>
            <person name="Shownkeen R."/>
            <person name="Sims S."/>
            <person name="Waterston R.H."/>
            <person name="Wilson R.K."/>
            <person name="Hillier L.W."/>
            <person name="McPherson J.D."/>
            <person name="Marra M.A."/>
            <person name="Mardis E.R."/>
            <person name="Fulton L.A."/>
            <person name="Chinwalla A.T."/>
            <person name="Pepin K.H."/>
            <person name="Gish W.R."/>
            <person name="Chissoe S.L."/>
            <person name="Wendl M.C."/>
            <person name="Delehaunty K.D."/>
            <person name="Miner T.L."/>
            <person name="Delehaunty A."/>
            <person name="Kramer J.B."/>
            <person name="Cook L.L."/>
            <person name="Fulton R.S."/>
            <person name="Johnson D.L."/>
            <person name="Minx P.J."/>
            <person name="Clifton S.W."/>
            <person name="Hawkins T."/>
            <person name="Branscomb E."/>
            <person name="Predki P."/>
            <person name="Richardson P."/>
            <person name="Wenning S."/>
            <person name="Slezak T."/>
            <person name="Doggett N."/>
            <person name="Cheng J.F."/>
            <person name="Olsen A."/>
            <person name="Lucas S."/>
            <person name="Elkin C."/>
            <person name="Uberbacher E."/>
            <person name="Frazier M."/>
            <person name="Gibbs R.A."/>
            <person name="Muzny D.M."/>
            <person name="Scherer S.E."/>
            <person name="Bouck J.B."/>
            <person name="Sodergren E.J."/>
            <person name="Worley K.C."/>
            <person name="Rives C.M."/>
            <person name="Gorrell J.H."/>
            <person name="Metzker M.L."/>
            <person name="Naylor S.L."/>
            <person name="Kucherlapati R.S."/>
            <person name="Nelson D.L."/>
            <person name="Weinstock G.M."/>
            <person name="Sakaki Y."/>
            <person name="Fujiyama A."/>
            <person name="Hattori M."/>
            <person name="Yada T."/>
            <person name="Toyoda A."/>
            <person name="Itoh T."/>
            <person name="Kawagoe C."/>
            <person name="Watanabe H."/>
            <person name="Totoki Y."/>
            <person name="Taylor T."/>
            <person name="Weissenbach J."/>
            <person name="Heilig R."/>
            <person name="Saurin W."/>
            <person name="Artiguenave F."/>
            <person name="Brottier P."/>
            <person name="Bruls T."/>
            <person name="Pelletier E."/>
            <person name="Robert C."/>
            <person name="Wincker P."/>
            <person name="Smith D.R."/>
            <person name="Doucette-Stamm L."/>
            <person name="Rubenfield M."/>
            <person name="Weinstock K."/>
            <person name="Lee H.M."/>
            <person name="Dubois J."/>
            <person name="Rosenthal A."/>
            <person name="Platzer M."/>
            <person name="Nyakatura G."/>
            <person name="Taudien S."/>
            <person name="Rump A."/>
            <person name="Yang H."/>
            <person name="Yu J."/>
            <person name="Wang J."/>
            <person name="Huang G."/>
            <person name="Gu J."/>
            <person name="Hood L."/>
            <person name="Rowen L."/>
            <person name="Madan A."/>
            <person name="Qin S."/>
            <person name="Davis R.W."/>
            <person name="Federspiel N.A."/>
            <person name="Abola A.P."/>
            <person name="Proctor M.J."/>
            <person name="Myers R.M."/>
            <person name="Schmutz J."/>
            <person name="Dickson M."/>
            <person name="Grimwood J."/>
            <person name="Cox D.R."/>
            <person name="Olson M.V."/>
            <person name="Kaul R."/>
            <person name="Raymond C."/>
            <person name="Shimizu N."/>
            <person name="Kawasaki K."/>
            <person name="Minoshima S."/>
            <person name="Evans G.A."/>
            <person name="Athanasiou M."/>
            <person name="Schultz R."/>
            <person name="Roe B.A."/>
            <person name="Chen F."/>
            <person name="Pan H."/>
            <person name="Ramser J."/>
            <person name="Lehrach H."/>
            <person name="Reinhardt R."/>
            <person name="McCombie W.R."/>
            <person name="de la Bastide M."/>
            <person name="Dedhia N."/>
            <person name="Blocker H."/>
            <person name="Hornischer K."/>
            <person name="Nordsiek G."/>
            <person name="Agarwala R."/>
            <person name="Aravind L."/>
            <person name="Bailey J.A."/>
            <person name="Bateman A."/>
            <person name="Batzoglou S."/>
            <person name="Birney E."/>
            <person name="Bork P."/>
            <person name="Brown D.G."/>
            <person name="Burge C.B."/>
            <person name="Cerutti L."/>
            <person name="Chen H.C."/>
            <person name="Church D."/>
            <person name="Clamp M."/>
            <person name="Copley R.R."/>
            <person name="Doerks T."/>
            <person name="Eddy S.R."/>
            <person name="Eichler E.E."/>
            <person name="Furey T.S."/>
            <person name="Galagan J."/>
            <person name="Gilbert J.G."/>
            <person name="Harmon C."/>
            <person name="Hayashizaki Y."/>
            <person name="Haussler D."/>
            <person name="Hermjakob H."/>
            <person name="Hokamp K."/>
            <person name="Jang W."/>
            <person name="Johnson L.S."/>
            <person name="Jones T.A."/>
            <person name="Kasif S."/>
            <person name="Kaspryzk A."/>
            <person name="Kennedy S."/>
            <person name="Kent W.J."/>
            <person name="Kitts P."/>
            <person name="Koonin E.V."/>
            <person name="Korf I."/>
            <person name="Kulp D."/>
            <person name="Lancet D."/>
            <person name="Lowe T.M."/>
            <person name="McLysaght A."/>
            <person name="Mikkelsen T."/>
            <person name="Moran J.V."/>
            <person name="Mulder N."/>
            <person name="Pollara V.J."/>
            <person name="Ponting C.P."/>
            <person name="Schuler G."/>
            <person name="Schultz J."/>
            <person name="Slater G."/>
            <person name="Smit A.F."/>
            <person name="Stupka E."/>
            <person name="Szustakowski J."/>
            <person name="Thierry-Mieg D."/>
            <person name="Thierry-Mieg J."/>
            <person name="Wagner L."/>
            <person name="Wallis J."/>
            <person name="Wheeler R."/>
            <person name="Williams A."/>
            <person name="Wolf Y.I."/>
            <person name="Wolfe K.H."/>
            <person name="Yang S.P."/>
            <person name="Yeh R.F."/>
            <person name="Collins F."/>
            <person name="Guyer M.S."/>
            <person name="Peterson J."/>
            <person name="Felsenfeld A."/>
            <person name="Wetterstrand K.A."/>
            <person name="Patrinos A."/>
            <person name="Morgan M.J."/>
            <person name="de Jong P."/>
            <person name="Catanese J.J."/>
            <person name="Osoegawa K."/>
            <person name="Shizuya H."/>
            <person name="Choi S."/>
            <person name="Chen Y.J."/>
        </authorList>
    </citation>
    <scope>NUCLEOTIDE SEQUENCE [LARGE SCALE GENOMIC DNA]</scope>
</reference>
<proteinExistence type="evidence at protein level"/>
<reference evidence="4" key="2">
    <citation type="journal article" date="2004" name="Nature">
        <title>Finishing the euchromatic sequence of the human genome.</title>
        <authorList>
            <consortium name="International Human Genome Sequencing Consortium"/>
        </authorList>
    </citation>
    <scope>NUCLEOTIDE SEQUENCE [LARGE SCALE GENOMIC DNA]</scope>
</reference>
<feature type="compositionally biased region" description="Low complexity" evidence="1">
    <location>
        <begin position="171"/>
        <end position="181"/>
    </location>
</feature>